<accession>A0A2P2N6M5</accession>
<evidence type="ECO:0000313" key="1">
    <source>
        <dbReference type="EMBL" id="MBX38090.1"/>
    </source>
</evidence>
<dbReference type="EMBL" id="GGEC01057606">
    <property type="protein sequence ID" value="MBX38090.1"/>
    <property type="molecule type" value="Transcribed_RNA"/>
</dbReference>
<sequence length="42" mass="4955">MIAYFAGIFHYNVTKSNTFFYFGHKPFLLLVDRSNTSSIHLR</sequence>
<name>A0A2P2N6M5_RHIMU</name>
<dbReference type="AlphaFoldDB" id="A0A2P2N6M5"/>
<reference evidence="1" key="1">
    <citation type="submission" date="2018-02" db="EMBL/GenBank/DDBJ databases">
        <title>Rhizophora mucronata_Transcriptome.</title>
        <authorList>
            <person name="Meera S.P."/>
            <person name="Sreeshan A."/>
            <person name="Augustine A."/>
        </authorList>
    </citation>
    <scope>NUCLEOTIDE SEQUENCE</scope>
    <source>
        <tissue evidence="1">Leaf</tissue>
    </source>
</reference>
<proteinExistence type="predicted"/>
<organism evidence="1">
    <name type="scientific">Rhizophora mucronata</name>
    <name type="common">Asiatic mangrove</name>
    <dbReference type="NCBI Taxonomy" id="61149"/>
    <lineage>
        <taxon>Eukaryota</taxon>
        <taxon>Viridiplantae</taxon>
        <taxon>Streptophyta</taxon>
        <taxon>Embryophyta</taxon>
        <taxon>Tracheophyta</taxon>
        <taxon>Spermatophyta</taxon>
        <taxon>Magnoliopsida</taxon>
        <taxon>eudicotyledons</taxon>
        <taxon>Gunneridae</taxon>
        <taxon>Pentapetalae</taxon>
        <taxon>rosids</taxon>
        <taxon>fabids</taxon>
        <taxon>Malpighiales</taxon>
        <taxon>Rhizophoraceae</taxon>
        <taxon>Rhizophora</taxon>
    </lineage>
</organism>
<protein>
    <submittedName>
        <fullName evidence="1">Uncharacterized protein</fullName>
    </submittedName>
</protein>